<dbReference type="PANTHER" id="PTHR42792">
    <property type="entry name" value="FLAGELLIN"/>
    <property type="match status" value="1"/>
</dbReference>
<keyword evidence="1" id="KW-0975">Bacterial flagellum</keyword>
<proteinExistence type="predicted"/>
<dbReference type="GO" id="GO:0009424">
    <property type="term" value="C:bacterial-type flagellum hook"/>
    <property type="evidence" value="ECO:0007669"/>
    <property type="project" value="InterPro"/>
</dbReference>
<keyword evidence="4" id="KW-0282">Flagellum</keyword>
<evidence type="ECO:0000259" key="3">
    <source>
        <dbReference type="Pfam" id="PF00700"/>
    </source>
</evidence>
<protein>
    <submittedName>
        <fullName evidence="4">Flagellar hook-associated protein flgl</fullName>
    </submittedName>
</protein>
<dbReference type="InterPro" id="IPR001029">
    <property type="entry name" value="Flagellin_N"/>
</dbReference>
<dbReference type="SUPFAM" id="SSF64518">
    <property type="entry name" value="Phase 1 flagellin"/>
    <property type="match status" value="1"/>
</dbReference>
<accession>A0A0W8G5B2</accession>
<evidence type="ECO:0000256" key="1">
    <source>
        <dbReference type="ARBA" id="ARBA00023143"/>
    </source>
</evidence>
<name>A0A0W8G5B2_9ZZZZ</name>
<organism evidence="4">
    <name type="scientific">hydrocarbon metagenome</name>
    <dbReference type="NCBI Taxonomy" id="938273"/>
    <lineage>
        <taxon>unclassified sequences</taxon>
        <taxon>metagenomes</taxon>
        <taxon>ecological metagenomes</taxon>
    </lineage>
</organism>
<dbReference type="InterPro" id="IPR013384">
    <property type="entry name" value="Flagell_FlgL"/>
</dbReference>
<dbReference type="Gene3D" id="1.20.1330.10">
    <property type="entry name" value="f41 fragment of flagellin, N-terminal domain"/>
    <property type="match status" value="2"/>
</dbReference>
<sequence length="516" mass="54629">MIMRVTQRGIYSNSLQNMNSALSQLMESNIQSSSQKRINRPSDDPIGMVQVLNGRDTLSSFTQYRENISMAEGWLKLADGTMTSVSTVLTSIKGLAEQAATGTMTDANREQISYELRQLFQQLISLANTTYQGSSIFGGHKTDIPAFKEALWMTTNDEALSETSFTINGDSDTTVLVQFSESGSLSDVPPPAFRYSSDGGKTWTEGTYSATAPAGQVRLLLGDSVTLDLDATASVTASEDENDSDGTWLWIRPTAIYQGDDSDGSSVDPLYNTSVTGTADGTFKNNVVVRVDQTVDMAASGASFTYSYSSDGGLTWSEGHRSSVIASGSAILPIPGGILTLTSASGSTIPAGGQFVVRPRTAAIDVQISANQTVTINGVGKDIFGGVYADPSGDGSAQAVTVGGSLSANLFETVGKLVGYLETNNQSGCQQCLADLTDAQEAILTYAANVGGRENRLTAADTFLENLQANVAEQVSNVEDVDLAALLVKIAQQELAYQSVLKSSASIMQLSLMKYI</sequence>
<dbReference type="Pfam" id="PF00669">
    <property type="entry name" value="Flagellin_N"/>
    <property type="match status" value="1"/>
</dbReference>
<reference evidence="4" key="1">
    <citation type="journal article" date="2015" name="Proc. Natl. Acad. Sci. U.S.A.">
        <title>Networks of energetic and metabolic interactions define dynamics in microbial communities.</title>
        <authorList>
            <person name="Embree M."/>
            <person name="Liu J.K."/>
            <person name="Al-Bassam M.M."/>
            <person name="Zengler K."/>
        </authorList>
    </citation>
    <scope>NUCLEOTIDE SEQUENCE</scope>
</reference>
<dbReference type="InterPro" id="IPR046358">
    <property type="entry name" value="Flagellin_C"/>
</dbReference>
<keyword evidence="4" id="KW-0969">Cilium</keyword>
<dbReference type="InterPro" id="IPR001492">
    <property type="entry name" value="Flagellin"/>
</dbReference>
<keyword evidence="4" id="KW-0966">Cell projection</keyword>
<dbReference type="GO" id="GO:0005198">
    <property type="term" value="F:structural molecule activity"/>
    <property type="evidence" value="ECO:0007669"/>
    <property type="project" value="InterPro"/>
</dbReference>
<dbReference type="AlphaFoldDB" id="A0A0W8G5B2"/>
<comment type="caution">
    <text evidence="4">The sequence shown here is derived from an EMBL/GenBank/DDBJ whole genome shotgun (WGS) entry which is preliminary data.</text>
</comment>
<dbReference type="NCBIfam" id="TIGR02550">
    <property type="entry name" value="flagell_flgL"/>
    <property type="match status" value="1"/>
</dbReference>
<feature type="domain" description="Flagellin N-terminal" evidence="2">
    <location>
        <begin position="10"/>
        <end position="142"/>
    </location>
</feature>
<feature type="domain" description="Flagellin C-terminal" evidence="3">
    <location>
        <begin position="437"/>
        <end position="513"/>
    </location>
</feature>
<dbReference type="PANTHER" id="PTHR42792:SF1">
    <property type="entry name" value="FLAGELLAR HOOK-ASSOCIATED PROTEIN 3"/>
    <property type="match status" value="1"/>
</dbReference>
<dbReference type="Pfam" id="PF00700">
    <property type="entry name" value="Flagellin_C"/>
    <property type="match status" value="1"/>
</dbReference>
<dbReference type="GO" id="GO:0071973">
    <property type="term" value="P:bacterial-type flagellum-dependent cell motility"/>
    <property type="evidence" value="ECO:0007669"/>
    <property type="project" value="InterPro"/>
</dbReference>
<evidence type="ECO:0000313" key="4">
    <source>
        <dbReference type="EMBL" id="KUG28226.1"/>
    </source>
</evidence>
<gene>
    <name evidence="4" type="ORF">ASZ90_001909</name>
</gene>
<dbReference type="EMBL" id="LNQE01000246">
    <property type="protein sequence ID" value="KUG28226.1"/>
    <property type="molecule type" value="Genomic_DNA"/>
</dbReference>
<evidence type="ECO:0000259" key="2">
    <source>
        <dbReference type="Pfam" id="PF00669"/>
    </source>
</evidence>